<evidence type="ECO:0000313" key="2">
    <source>
        <dbReference type="Proteomes" id="UP000799440"/>
    </source>
</evidence>
<protein>
    <submittedName>
        <fullName evidence="1">Uncharacterized protein</fullName>
    </submittedName>
</protein>
<sequence length="386" mass="44078">MEMWLDPSNASIRPLDGIGQSFEHRGPDDHDRSLYNWYLAQMYRMLDHICLPISPGYLAYLAKIASGDLPLQEKVSMLFLEMAHYYQPWLISSLNQLDGMQETGAEFSTELFRRIAPQVCASFRLIHCAEVFRSPVFGRATPIRGEELVQFVDHCLREGMLPSVLQALGMFLFDAQHFQPSDYDDMVLPFLVQLPATLSNYGVSHDSAPDLIRALYQTCLSHYLQVYVGPQPVAPHSWAKPAVDCLYKKSRPEHDDCAECADLNDFLQDSEVHLSGWVVAPMEYTHIKDTIRAANSEVDCTETKKYRQKLVLKIQKSHSAFEGSLSSWETRREWAAQRLGQFDQPILREILGVTFDAIMNMQSIMTQQPPPLGHLCPWRILRNIAL</sequence>
<proteinExistence type="predicted"/>
<reference evidence="1" key="1">
    <citation type="journal article" date="2020" name="Stud. Mycol.">
        <title>101 Dothideomycetes genomes: a test case for predicting lifestyles and emergence of pathogens.</title>
        <authorList>
            <person name="Haridas S."/>
            <person name="Albert R."/>
            <person name="Binder M."/>
            <person name="Bloem J."/>
            <person name="Labutti K."/>
            <person name="Salamov A."/>
            <person name="Andreopoulos B."/>
            <person name="Baker S."/>
            <person name="Barry K."/>
            <person name="Bills G."/>
            <person name="Bluhm B."/>
            <person name="Cannon C."/>
            <person name="Castanera R."/>
            <person name="Culley D."/>
            <person name="Daum C."/>
            <person name="Ezra D."/>
            <person name="Gonzalez J."/>
            <person name="Henrissat B."/>
            <person name="Kuo A."/>
            <person name="Liang C."/>
            <person name="Lipzen A."/>
            <person name="Lutzoni F."/>
            <person name="Magnuson J."/>
            <person name="Mondo S."/>
            <person name="Nolan M."/>
            <person name="Ohm R."/>
            <person name="Pangilinan J."/>
            <person name="Park H.-J."/>
            <person name="Ramirez L."/>
            <person name="Alfaro M."/>
            <person name="Sun H."/>
            <person name="Tritt A."/>
            <person name="Yoshinaga Y."/>
            <person name="Zwiers L.-H."/>
            <person name="Turgeon B."/>
            <person name="Goodwin S."/>
            <person name="Spatafora J."/>
            <person name="Crous P."/>
            <person name="Grigoriev I."/>
        </authorList>
    </citation>
    <scope>NUCLEOTIDE SEQUENCE</scope>
    <source>
        <strain evidence="1">CBS 119925</strain>
    </source>
</reference>
<organism evidence="1 2">
    <name type="scientific">Sporormia fimetaria CBS 119925</name>
    <dbReference type="NCBI Taxonomy" id="1340428"/>
    <lineage>
        <taxon>Eukaryota</taxon>
        <taxon>Fungi</taxon>
        <taxon>Dikarya</taxon>
        <taxon>Ascomycota</taxon>
        <taxon>Pezizomycotina</taxon>
        <taxon>Dothideomycetes</taxon>
        <taxon>Pleosporomycetidae</taxon>
        <taxon>Pleosporales</taxon>
        <taxon>Sporormiaceae</taxon>
        <taxon>Sporormia</taxon>
    </lineage>
</organism>
<keyword evidence="2" id="KW-1185">Reference proteome</keyword>
<accession>A0A6A6V4Z6</accession>
<gene>
    <name evidence="1" type="ORF">M011DRAFT_172222</name>
</gene>
<dbReference type="AlphaFoldDB" id="A0A6A6V4Z6"/>
<dbReference type="EMBL" id="MU006589">
    <property type="protein sequence ID" value="KAF2744391.1"/>
    <property type="molecule type" value="Genomic_DNA"/>
</dbReference>
<name>A0A6A6V4Z6_9PLEO</name>
<dbReference type="Proteomes" id="UP000799440">
    <property type="component" value="Unassembled WGS sequence"/>
</dbReference>
<evidence type="ECO:0000313" key="1">
    <source>
        <dbReference type="EMBL" id="KAF2744391.1"/>
    </source>
</evidence>